<dbReference type="EMBL" id="LXQA010793088">
    <property type="protein sequence ID" value="MCI71267.1"/>
    <property type="molecule type" value="Genomic_DNA"/>
</dbReference>
<feature type="non-terminal residue" evidence="2">
    <location>
        <position position="1"/>
    </location>
</feature>
<keyword evidence="3" id="KW-1185">Reference proteome</keyword>
<reference evidence="2 3" key="1">
    <citation type="journal article" date="2018" name="Front. Plant Sci.">
        <title>Red Clover (Trifolium pratense) and Zigzag Clover (T. medium) - A Picture of Genomic Similarities and Differences.</title>
        <authorList>
            <person name="Dluhosova J."/>
            <person name="Istvanek J."/>
            <person name="Nedelnik J."/>
            <person name="Repkova J."/>
        </authorList>
    </citation>
    <scope>NUCLEOTIDE SEQUENCE [LARGE SCALE GENOMIC DNA]</scope>
    <source>
        <strain evidence="3">cv. 10/8</strain>
        <tissue evidence="2">Leaf</tissue>
    </source>
</reference>
<proteinExistence type="predicted"/>
<feature type="signal peptide" evidence="1">
    <location>
        <begin position="1"/>
        <end position="24"/>
    </location>
</feature>
<feature type="chain" id="PRO_5017374116" description="Secreted protein" evidence="1">
    <location>
        <begin position="25"/>
        <end position="78"/>
    </location>
</feature>
<organism evidence="2 3">
    <name type="scientific">Trifolium medium</name>
    <dbReference type="NCBI Taxonomy" id="97028"/>
    <lineage>
        <taxon>Eukaryota</taxon>
        <taxon>Viridiplantae</taxon>
        <taxon>Streptophyta</taxon>
        <taxon>Embryophyta</taxon>
        <taxon>Tracheophyta</taxon>
        <taxon>Spermatophyta</taxon>
        <taxon>Magnoliopsida</taxon>
        <taxon>eudicotyledons</taxon>
        <taxon>Gunneridae</taxon>
        <taxon>Pentapetalae</taxon>
        <taxon>rosids</taxon>
        <taxon>fabids</taxon>
        <taxon>Fabales</taxon>
        <taxon>Fabaceae</taxon>
        <taxon>Papilionoideae</taxon>
        <taxon>50 kb inversion clade</taxon>
        <taxon>NPAAA clade</taxon>
        <taxon>Hologalegina</taxon>
        <taxon>IRL clade</taxon>
        <taxon>Trifolieae</taxon>
        <taxon>Trifolium</taxon>
    </lineage>
</organism>
<sequence length="78" mass="8075">GCGGGLGVLVVSFLMWCCLDRTCSVSDSVRVLFDDGGFVDSVVVFDFGGGGGCFPGGHFAAPVGCWLLKSLFAGKKHR</sequence>
<dbReference type="Proteomes" id="UP000265520">
    <property type="component" value="Unassembled WGS sequence"/>
</dbReference>
<name>A0A392UEJ9_9FABA</name>
<evidence type="ECO:0000256" key="1">
    <source>
        <dbReference type="SAM" id="SignalP"/>
    </source>
</evidence>
<dbReference type="AlphaFoldDB" id="A0A392UEJ9"/>
<keyword evidence="1" id="KW-0732">Signal</keyword>
<evidence type="ECO:0000313" key="2">
    <source>
        <dbReference type="EMBL" id="MCI71267.1"/>
    </source>
</evidence>
<accession>A0A392UEJ9</accession>
<protein>
    <recommendedName>
        <fullName evidence="4">Secreted protein</fullName>
    </recommendedName>
</protein>
<comment type="caution">
    <text evidence="2">The sequence shown here is derived from an EMBL/GenBank/DDBJ whole genome shotgun (WGS) entry which is preliminary data.</text>
</comment>
<evidence type="ECO:0000313" key="3">
    <source>
        <dbReference type="Proteomes" id="UP000265520"/>
    </source>
</evidence>
<evidence type="ECO:0008006" key="4">
    <source>
        <dbReference type="Google" id="ProtNLM"/>
    </source>
</evidence>